<keyword evidence="2" id="KW-1185">Reference proteome</keyword>
<name>A0A0U2VMT2_9BACL</name>
<dbReference type="Proteomes" id="UP000061660">
    <property type="component" value="Chromosome"/>
</dbReference>
<dbReference type="KEGG" id="pnp:IJ22_43250"/>
<dbReference type="PATRIC" id="fig|162209.4.peg.4566"/>
<reference evidence="1 2" key="2">
    <citation type="journal article" date="2016" name="Genome Announc.">
        <title>Complete Genome Sequences of Two Interactive Moderate Thermophiles, Paenibacillus napthalenovorans 32O-Y and Paenibacillus sp. 32O-W.</title>
        <authorList>
            <person name="Butler R.R.III."/>
            <person name="Wang J."/>
            <person name="Stark B.C."/>
            <person name="Pombert J.F."/>
        </authorList>
    </citation>
    <scope>NUCLEOTIDE SEQUENCE [LARGE SCALE GENOMIC DNA]</scope>
    <source>
        <strain evidence="1 2">32O-Y</strain>
    </source>
</reference>
<protein>
    <submittedName>
        <fullName evidence="1">Uncharacterized protein</fullName>
    </submittedName>
</protein>
<dbReference type="AlphaFoldDB" id="A0A0U2VMT2"/>
<dbReference type="STRING" id="162209.IJ22_43250"/>
<accession>A0A0U2VMT2</accession>
<dbReference type="EMBL" id="CP013652">
    <property type="protein sequence ID" value="ALS24611.1"/>
    <property type="molecule type" value="Genomic_DNA"/>
</dbReference>
<evidence type="ECO:0000313" key="2">
    <source>
        <dbReference type="Proteomes" id="UP000061660"/>
    </source>
</evidence>
<dbReference type="RefSeq" id="WP_062410216.1">
    <property type="nucleotide sequence ID" value="NZ_CP013652.1"/>
</dbReference>
<gene>
    <name evidence="1" type="ORF">IJ22_43250</name>
</gene>
<sequence length="74" mass="8406">MTSSRMYSHLEEIAWIGQLADLKEEHYRNSLLLSAVIELLMEKRILSAEEISAKAQALEIQDAAAIRQIQCFEG</sequence>
<organism evidence="1 2">
    <name type="scientific">Paenibacillus naphthalenovorans</name>
    <dbReference type="NCBI Taxonomy" id="162209"/>
    <lineage>
        <taxon>Bacteria</taxon>
        <taxon>Bacillati</taxon>
        <taxon>Bacillota</taxon>
        <taxon>Bacilli</taxon>
        <taxon>Bacillales</taxon>
        <taxon>Paenibacillaceae</taxon>
        <taxon>Paenibacillus</taxon>
    </lineage>
</organism>
<reference evidence="2" key="1">
    <citation type="submission" date="2015-12" db="EMBL/GenBank/DDBJ databases">
        <title>Complete genome sequences of two moderately thermophilic Paenibacillus species.</title>
        <authorList>
            <person name="Butler R.III."/>
            <person name="Wang J."/>
            <person name="Stark B.C."/>
            <person name="Pombert J.-F."/>
        </authorList>
    </citation>
    <scope>NUCLEOTIDE SEQUENCE [LARGE SCALE GENOMIC DNA]</scope>
    <source>
        <strain evidence="2">32O-Y</strain>
    </source>
</reference>
<evidence type="ECO:0000313" key="1">
    <source>
        <dbReference type="EMBL" id="ALS24611.1"/>
    </source>
</evidence>
<proteinExistence type="predicted"/>